<evidence type="ECO:0000259" key="1">
    <source>
        <dbReference type="Pfam" id="PF13946"/>
    </source>
</evidence>
<evidence type="ECO:0000313" key="3">
    <source>
        <dbReference type="Proteomes" id="UP001056708"/>
    </source>
</evidence>
<protein>
    <submittedName>
        <fullName evidence="2">DUF4214 domain-containing protein</fullName>
    </submittedName>
</protein>
<organism evidence="2 3">
    <name type="scientific">Phormidium yuhuli AB48</name>
    <dbReference type="NCBI Taxonomy" id="2940671"/>
    <lineage>
        <taxon>Bacteria</taxon>
        <taxon>Bacillati</taxon>
        <taxon>Cyanobacteriota</taxon>
        <taxon>Cyanophyceae</taxon>
        <taxon>Oscillatoriophycideae</taxon>
        <taxon>Oscillatoriales</taxon>
        <taxon>Oscillatoriaceae</taxon>
        <taxon>Phormidium</taxon>
        <taxon>Phormidium yuhuli</taxon>
    </lineage>
</organism>
<dbReference type="InterPro" id="IPR038255">
    <property type="entry name" value="PBS_linker_sf"/>
</dbReference>
<dbReference type="Pfam" id="PF13946">
    <property type="entry name" value="DUF4214"/>
    <property type="match status" value="1"/>
</dbReference>
<dbReference type="Proteomes" id="UP001056708">
    <property type="component" value="Chromosome"/>
</dbReference>
<accession>A0ABY5ASW5</accession>
<dbReference type="EMBL" id="CP098611">
    <property type="protein sequence ID" value="USR91851.1"/>
    <property type="molecule type" value="Genomic_DNA"/>
</dbReference>
<name>A0ABY5ASW5_9CYAN</name>
<dbReference type="RefSeq" id="WP_252663880.1">
    <property type="nucleotide sequence ID" value="NZ_CP098611.1"/>
</dbReference>
<feature type="domain" description="DUF4214" evidence="1">
    <location>
        <begin position="102"/>
        <end position="161"/>
    </location>
</feature>
<reference evidence="2" key="1">
    <citation type="submission" date="2022-06" db="EMBL/GenBank/DDBJ databases">
        <title>Genome sequence of Phormidium yuhuli AB48 isolated from an industrial photobioreactor environment.</title>
        <authorList>
            <person name="Qiu Y."/>
            <person name="Noonan A.J.C."/>
            <person name="Dofher K."/>
            <person name="Koch M."/>
            <person name="Kieft B."/>
            <person name="Lin X."/>
            <person name="Ziels R.M."/>
            <person name="Hallam S.J."/>
        </authorList>
    </citation>
    <scope>NUCLEOTIDE SEQUENCE</scope>
    <source>
        <strain evidence="2">AB48</strain>
    </source>
</reference>
<proteinExistence type="predicted"/>
<keyword evidence="3" id="KW-1185">Reference proteome</keyword>
<dbReference type="InterPro" id="IPR025282">
    <property type="entry name" value="DUF4214"/>
</dbReference>
<sequence length="164" mass="18880">MVFAIATLTILAAIAPRANGQEPCRRTDDYTLCFDRDWLRYYTQPQSDLDWQTYLRSRVPPDASDYYPEINGVYRELLQRTATPRELEQWSHALLAGLSITEFRRTLVQGEEVTARINGIYQAILGRDVDESGLETWRRKLMDGGTLGDVYEDVSNSEEALQLR</sequence>
<dbReference type="Gene3D" id="1.10.3130.20">
    <property type="entry name" value="Phycobilisome linker domain"/>
    <property type="match status" value="1"/>
</dbReference>
<evidence type="ECO:0000313" key="2">
    <source>
        <dbReference type="EMBL" id="USR91851.1"/>
    </source>
</evidence>
<gene>
    <name evidence="2" type="ORF">NEA10_03740</name>
</gene>